<sequence length="423" mass="47818">MPPAKPKGDKKLEPKAQKTPVNRRRTSLPTRDDSVGEESFDESNHSEDDDDDDGESFSGSSSSSEVHSKSDTTATTKFKRSIVSQRRYIPDFDSLPNTGVWISPAPSRHTEFKQVVVRTTKCDICNQKVEAHDKEGDGKVMQRCRCCNIQFCQDCVLRVSDDKIHFPVLAELEWEAKTKVNATTRGANGFRDHMFHKPRSEPKPVRPMTASERLAISRAIASGKFSNMAVNTPTPLRPSRAKTTKAAGKKTKKRQLPPGYAEEEGDTHYELDWDWIQKLPIEEQRKERKEAAQRNLLRKPTLETMEDPGTDEAEIDPPQKTRTPLPNAPKRRKVATRRRNGKSTTTAAPTSDVETPHTQPPRNNLDSLSQAVPVTRENRQDTSERSDEDERGVTPSHDDFDNEDCIRVEANEAEEDDYEPEDN</sequence>
<name>A0A4Z1F5U7_9HELO</name>
<feature type="compositionally biased region" description="Acidic residues" evidence="1">
    <location>
        <begin position="35"/>
        <end position="55"/>
    </location>
</feature>
<organism evidence="2 3">
    <name type="scientific">Botrytis tulipae</name>
    <dbReference type="NCBI Taxonomy" id="87230"/>
    <lineage>
        <taxon>Eukaryota</taxon>
        <taxon>Fungi</taxon>
        <taxon>Dikarya</taxon>
        <taxon>Ascomycota</taxon>
        <taxon>Pezizomycotina</taxon>
        <taxon>Leotiomycetes</taxon>
        <taxon>Helotiales</taxon>
        <taxon>Sclerotiniaceae</taxon>
        <taxon>Botrytis</taxon>
    </lineage>
</organism>
<feature type="compositionally biased region" description="Basic residues" evidence="1">
    <location>
        <begin position="239"/>
        <end position="255"/>
    </location>
</feature>
<feature type="region of interest" description="Disordered" evidence="1">
    <location>
        <begin position="188"/>
        <end position="208"/>
    </location>
</feature>
<feature type="compositionally biased region" description="Low complexity" evidence="1">
    <location>
        <begin position="56"/>
        <end position="65"/>
    </location>
</feature>
<accession>A0A4Z1F5U7</accession>
<feature type="compositionally biased region" description="Basic and acidic residues" evidence="1">
    <location>
        <begin position="396"/>
        <end position="410"/>
    </location>
</feature>
<evidence type="ECO:0000313" key="2">
    <source>
        <dbReference type="EMBL" id="TGO18858.1"/>
    </source>
</evidence>
<feature type="region of interest" description="Disordered" evidence="1">
    <location>
        <begin position="228"/>
        <end position="265"/>
    </location>
</feature>
<dbReference type="EMBL" id="PQXH01000007">
    <property type="protein sequence ID" value="TGO18858.1"/>
    <property type="molecule type" value="Genomic_DNA"/>
</dbReference>
<evidence type="ECO:0000313" key="3">
    <source>
        <dbReference type="Proteomes" id="UP000297777"/>
    </source>
</evidence>
<reference evidence="2 3" key="1">
    <citation type="submission" date="2017-12" db="EMBL/GenBank/DDBJ databases">
        <title>Comparative genomics of Botrytis spp.</title>
        <authorList>
            <person name="Valero-Jimenez C.A."/>
            <person name="Tapia P."/>
            <person name="Veloso J."/>
            <person name="Silva-Moreno E."/>
            <person name="Staats M."/>
            <person name="Valdes J.H."/>
            <person name="Van Kan J.A.L."/>
        </authorList>
    </citation>
    <scope>NUCLEOTIDE SEQUENCE [LARGE SCALE GENOMIC DNA]</scope>
    <source>
        <strain evidence="2 3">Bt9001</strain>
    </source>
</reference>
<feature type="region of interest" description="Disordered" evidence="1">
    <location>
        <begin position="1"/>
        <end position="75"/>
    </location>
</feature>
<dbReference type="OrthoDB" id="4755622at2759"/>
<feature type="compositionally biased region" description="Basic and acidic residues" evidence="1">
    <location>
        <begin position="190"/>
        <end position="204"/>
    </location>
</feature>
<feature type="compositionally biased region" description="Acidic residues" evidence="1">
    <location>
        <begin position="304"/>
        <end position="315"/>
    </location>
</feature>
<feature type="compositionally biased region" description="Polar residues" evidence="1">
    <location>
        <begin position="342"/>
        <end position="372"/>
    </location>
</feature>
<keyword evidence="3" id="KW-1185">Reference proteome</keyword>
<proteinExistence type="predicted"/>
<feature type="region of interest" description="Disordered" evidence="1">
    <location>
        <begin position="286"/>
        <end position="423"/>
    </location>
</feature>
<gene>
    <name evidence="2" type="ORF">BTUL_0007g00760</name>
</gene>
<dbReference type="Proteomes" id="UP000297777">
    <property type="component" value="Unassembled WGS sequence"/>
</dbReference>
<dbReference type="AlphaFoldDB" id="A0A4Z1F5U7"/>
<feature type="compositionally biased region" description="Acidic residues" evidence="1">
    <location>
        <begin position="411"/>
        <end position="423"/>
    </location>
</feature>
<feature type="compositionally biased region" description="Basic and acidic residues" evidence="1">
    <location>
        <begin position="1"/>
        <end position="16"/>
    </location>
</feature>
<protein>
    <submittedName>
        <fullName evidence="2">Uncharacterized protein</fullName>
    </submittedName>
</protein>
<feature type="compositionally biased region" description="Basic and acidic residues" evidence="1">
    <location>
        <begin position="376"/>
        <end position="385"/>
    </location>
</feature>
<evidence type="ECO:0000256" key="1">
    <source>
        <dbReference type="SAM" id="MobiDB-lite"/>
    </source>
</evidence>
<feature type="compositionally biased region" description="Basic residues" evidence="1">
    <location>
        <begin position="329"/>
        <end position="341"/>
    </location>
</feature>
<comment type="caution">
    <text evidence="2">The sequence shown here is derived from an EMBL/GenBank/DDBJ whole genome shotgun (WGS) entry which is preliminary data.</text>
</comment>